<proteinExistence type="inferred from homology"/>
<dbReference type="GO" id="GO:0030246">
    <property type="term" value="F:carbohydrate binding"/>
    <property type="evidence" value="ECO:0007669"/>
    <property type="project" value="InterPro"/>
</dbReference>
<evidence type="ECO:0000256" key="2">
    <source>
        <dbReference type="ARBA" id="ARBA00006206"/>
    </source>
</evidence>
<dbReference type="OrthoDB" id="9779408at2"/>
<evidence type="ECO:0000313" key="9">
    <source>
        <dbReference type="EMBL" id="SHH95255.1"/>
    </source>
</evidence>
<evidence type="ECO:0000256" key="4">
    <source>
        <dbReference type="ARBA" id="ARBA00023277"/>
    </source>
</evidence>
<dbReference type="PANTHER" id="PTHR10091">
    <property type="entry name" value="ALDOSE-1-EPIMERASE"/>
    <property type="match status" value="1"/>
</dbReference>
<protein>
    <recommendedName>
        <fullName evidence="5">Aldose 1-epimerase</fullName>
        <ecNumber evidence="5">5.1.3.3</ecNumber>
    </recommendedName>
</protein>
<keyword evidence="10" id="KW-1185">Reference proteome</keyword>
<keyword evidence="3 5" id="KW-0413">Isomerase</keyword>
<feature type="active site" description="Proton acceptor" evidence="6">
    <location>
        <position position="288"/>
    </location>
</feature>
<dbReference type="UniPathway" id="UPA00242"/>
<dbReference type="PANTHER" id="PTHR10091:SF0">
    <property type="entry name" value="GALACTOSE MUTAROTASE"/>
    <property type="match status" value="1"/>
</dbReference>
<dbReference type="GO" id="GO:0033499">
    <property type="term" value="P:galactose catabolic process via UDP-galactose, Leloir pathway"/>
    <property type="evidence" value="ECO:0007669"/>
    <property type="project" value="TreeGrafter"/>
</dbReference>
<organism evidence="9 10">
    <name type="scientific">Ferrimonas marina</name>
    <dbReference type="NCBI Taxonomy" id="299255"/>
    <lineage>
        <taxon>Bacteria</taxon>
        <taxon>Pseudomonadati</taxon>
        <taxon>Pseudomonadota</taxon>
        <taxon>Gammaproteobacteria</taxon>
        <taxon>Alteromonadales</taxon>
        <taxon>Ferrimonadaceae</taxon>
        <taxon>Ferrimonas</taxon>
    </lineage>
</organism>
<name>A0A1M5X606_9GAMM</name>
<dbReference type="InterPro" id="IPR014718">
    <property type="entry name" value="GH-type_carb-bd"/>
</dbReference>
<dbReference type="CDD" id="cd09019">
    <property type="entry name" value="galactose_mutarotase_like"/>
    <property type="match status" value="1"/>
</dbReference>
<dbReference type="PIRSF" id="PIRSF005096">
    <property type="entry name" value="GALM"/>
    <property type="match status" value="1"/>
</dbReference>
<gene>
    <name evidence="9" type="ORF">SAMN02745129_3261</name>
</gene>
<dbReference type="EC" id="5.1.3.3" evidence="5"/>
<dbReference type="GO" id="GO:0006006">
    <property type="term" value="P:glucose metabolic process"/>
    <property type="evidence" value="ECO:0007669"/>
    <property type="project" value="TreeGrafter"/>
</dbReference>
<dbReference type="STRING" id="299255.SAMN02745129_3261"/>
<accession>A0A1M5X606</accession>
<feature type="active site" description="Proton donor" evidence="6">
    <location>
        <position position="160"/>
    </location>
</feature>
<keyword evidence="4 5" id="KW-0119">Carbohydrate metabolism</keyword>
<dbReference type="AlphaFoldDB" id="A0A1M5X606"/>
<evidence type="ECO:0000256" key="1">
    <source>
        <dbReference type="ARBA" id="ARBA00005028"/>
    </source>
</evidence>
<feature type="binding site" evidence="8">
    <location>
        <begin position="160"/>
        <end position="162"/>
    </location>
    <ligand>
        <name>beta-D-galactose</name>
        <dbReference type="ChEBI" id="CHEBI:27667"/>
    </ligand>
</feature>
<reference evidence="9 10" key="1">
    <citation type="submission" date="2016-11" db="EMBL/GenBank/DDBJ databases">
        <authorList>
            <person name="Jaros S."/>
            <person name="Januszkiewicz K."/>
            <person name="Wedrychowicz H."/>
        </authorList>
    </citation>
    <scope>NUCLEOTIDE SEQUENCE [LARGE SCALE GENOMIC DNA]</scope>
    <source>
        <strain evidence="9 10">DSM 16917</strain>
    </source>
</reference>
<dbReference type="InterPro" id="IPR015443">
    <property type="entry name" value="Aldose_1-epimerase"/>
</dbReference>
<evidence type="ECO:0000256" key="6">
    <source>
        <dbReference type="PIRSR" id="PIRSR005096-1"/>
    </source>
</evidence>
<dbReference type="NCBIfam" id="NF008277">
    <property type="entry name" value="PRK11055.1"/>
    <property type="match status" value="1"/>
</dbReference>
<dbReference type="RefSeq" id="WP_067660951.1">
    <property type="nucleotide sequence ID" value="NZ_FQXG01000005.1"/>
</dbReference>
<evidence type="ECO:0000256" key="3">
    <source>
        <dbReference type="ARBA" id="ARBA00023235"/>
    </source>
</evidence>
<comment type="catalytic activity">
    <reaction evidence="5">
        <text>alpha-D-glucose = beta-D-glucose</text>
        <dbReference type="Rhea" id="RHEA:10264"/>
        <dbReference type="ChEBI" id="CHEBI:15903"/>
        <dbReference type="ChEBI" id="CHEBI:17925"/>
        <dbReference type="EC" id="5.1.3.3"/>
    </reaction>
</comment>
<comment type="pathway">
    <text evidence="1 5">Carbohydrate metabolism; hexose metabolism.</text>
</comment>
<sequence>MSDTPIELQGPDGLRVSLFRHGAALGAITLDTPDGRLPMCLSYPRWPAEEHYYLGVVAGRFANRIGGSRVELDGQSHQLVANEGSNCLHGGEHGFDKRLWQLTAQGQDAASFALVSEHGDQGFPGTLKAQVHYALLSQGRLQIRFEAETDRPTVVNMCNHSYFHLGATDLRELTLWHRAERYLAIDSAGIPTGELMPVAGTPLDFRQTQGLGQALVPFLANQPDGVDHALVLSEPGLAEPALSQPVAVLSHPRLGVRMRLYTDQPALQLYTGQHLGAPFAPHQGVCLEAEGFPDAPNHPHFPSCRLEPGQRYQKTVVYQFDRQG</sequence>
<comment type="similarity">
    <text evidence="2 5">Belongs to the aldose epimerase family.</text>
</comment>
<dbReference type="InterPro" id="IPR047215">
    <property type="entry name" value="Galactose_mutarotase-like"/>
</dbReference>
<evidence type="ECO:0000313" key="10">
    <source>
        <dbReference type="Proteomes" id="UP000184268"/>
    </source>
</evidence>
<evidence type="ECO:0000256" key="7">
    <source>
        <dbReference type="PIRSR" id="PIRSR005096-2"/>
    </source>
</evidence>
<dbReference type="GO" id="GO:0004034">
    <property type="term" value="F:aldose 1-epimerase activity"/>
    <property type="evidence" value="ECO:0007669"/>
    <property type="project" value="UniProtKB-EC"/>
</dbReference>
<dbReference type="EMBL" id="FQXG01000005">
    <property type="protein sequence ID" value="SHH95255.1"/>
    <property type="molecule type" value="Genomic_DNA"/>
</dbReference>
<dbReference type="GO" id="GO:0005737">
    <property type="term" value="C:cytoplasm"/>
    <property type="evidence" value="ECO:0007669"/>
    <property type="project" value="TreeGrafter"/>
</dbReference>
<dbReference type="InterPro" id="IPR011013">
    <property type="entry name" value="Gal_mutarotase_sf_dom"/>
</dbReference>
<dbReference type="Pfam" id="PF01263">
    <property type="entry name" value="Aldose_epim"/>
    <property type="match status" value="1"/>
</dbReference>
<dbReference type="Proteomes" id="UP000184268">
    <property type="component" value="Unassembled WGS sequence"/>
</dbReference>
<feature type="binding site" evidence="8">
    <location>
        <begin position="63"/>
        <end position="64"/>
    </location>
    <ligand>
        <name>beta-D-galactose</name>
        <dbReference type="ChEBI" id="CHEBI:27667"/>
    </ligand>
</feature>
<evidence type="ECO:0000256" key="5">
    <source>
        <dbReference type="PIRNR" id="PIRNR005096"/>
    </source>
</evidence>
<feature type="binding site" evidence="7">
    <location>
        <position position="227"/>
    </location>
    <ligand>
        <name>beta-D-galactose</name>
        <dbReference type="ChEBI" id="CHEBI:27667"/>
    </ligand>
</feature>
<dbReference type="SUPFAM" id="SSF74650">
    <property type="entry name" value="Galactose mutarotase-like"/>
    <property type="match status" value="1"/>
</dbReference>
<dbReference type="InterPro" id="IPR008183">
    <property type="entry name" value="Aldose_1/G6P_1-epimerase"/>
</dbReference>
<evidence type="ECO:0000256" key="8">
    <source>
        <dbReference type="PIRSR" id="PIRSR005096-3"/>
    </source>
</evidence>
<dbReference type="Gene3D" id="2.70.98.10">
    <property type="match status" value="1"/>
</dbReference>